<feature type="domain" description="DUF7919" evidence="1">
    <location>
        <begin position="7"/>
        <end position="65"/>
    </location>
</feature>
<dbReference type="Proteomes" id="UP000282656">
    <property type="component" value="Unassembled WGS sequence"/>
</dbReference>
<accession>A0A3A8QBL2</accession>
<dbReference type="EMBL" id="RAWM01000064">
    <property type="protein sequence ID" value="RKH66109.1"/>
    <property type="molecule type" value="Genomic_DNA"/>
</dbReference>
<evidence type="ECO:0000259" key="1">
    <source>
        <dbReference type="Pfam" id="PF25535"/>
    </source>
</evidence>
<protein>
    <recommendedName>
        <fullName evidence="1">DUF7919 domain-containing protein</fullName>
    </recommendedName>
</protein>
<dbReference type="OrthoDB" id="5523878at2"/>
<evidence type="ECO:0000313" key="3">
    <source>
        <dbReference type="Proteomes" id="UP000282656"/>
    </source>
</evidence>
<dbReference type="Pfam" id="PF25535">
    <property type="entry name" value="DUF7919"/>
    <property type="match status" value="1"/>
</dbReference>
<proteinExistence type="predicted"/>
<evidence type="ECO:0000313" key="2">
    <source>
        <dbReference type="EMBL" id="RKH66109.1"/>
    </source>
</evidence>
<reference evidence="3" key="1">
    <citation type="submission" date="2018-09" db="EMBL/GenBank/DDBJ databases">
        <authorList>
            <person name="Livingstone P.G."/>
            <person name="Whitworth D.E."/>
        </authorList>
    </citation>
    <scope>NUCLEOTIDE SEQUENCE [LARGE SCALE GENOMIC DNA]</scope>
    <source>
        <strain evidence="3">AB047A</strain>
    </source>
</reference>
<dbReference type="RefSeq" id="WP_121770670.1">
    <property type="nucleotide sequence ID" value="NZ_RAWM01000064.1"/>
</dbReference>
<keyword evidence="3" id="KW-1185">Reference proteome</keyword>
<name>A0A3A8QBL2_9BACT</name>
<organism evidence="2 3">
    <name type="scientific">Corallococcus interemptor</name>
    <dbReference type="NCBI Taxonomy" id="2316720"/>
    <lineage>
        <taxon>Bacteria</taxon>
        <taxon>Pseudomonadati</taxon>
        <taxon>Myxococcota</taxon>
        <taxon>Myxococcia</taxon>
        <taxon>Myxococcales</taxon>
        <taxon>Cystobacterineae</taxon>
        <taxon>Myxococcaceae</taxon>
        <taxon>Corallococcus</taxon>
    </lineage>
</organism>
<sequence>MYHVFLCQFTGLNAAISYKGAHVSLGTENVLIPGETKVFIAPTMILHYIDAHEYVPPREFQEAVLKCPEMRSMAYLKAIKARGISLSAFSQ</sequence>
<dbReference type="InterPro" id="IPR057679">
    <property type="entry name" value="DUF7919"/>
</dbReference>
<gene>
    <name evidence="2" type="ORF">D7X96_22410</name>
</gene>
<comment type="caution">
    <text evidence="2">The sequence shown here is derived from an EMBL/GenBank/DDBJ whole genome shotgun (WGS) entry which is preliminary data.</text>
</comment>
<dbReference type="AlphaFoldDB" id="A0A3A8QBL2"/>